<dbReference type="AlphaFoldDB" id="A0A497EVY3"/>
<dbReference type="InterPro" id="IPR036388">
    <property type="entry name" value="WH-like_DNA-bd_sf"/>
</dbReference>
<name>A0A497EVY3_9CREN</name>
<dbReference type="Pfam" id="PF13730">
    <property type="entry name" value="HTH_36"/>
    <property type="match status" value="1"/>
</dbReference>
<dbReference type="Gene3D" id="1.10.10.10">
    <property type="entry name" value="Winged helix-like DNA-binding domain superfamily/Winged helix DNA-binding domain"/>
    <property type="match status" value="1"/>
</dbReference>
<evidence type="ECO:0000313" key="2">
    <source>
        <dbReference type="Proteomes" id="UP000272051"/>
    </source>
</evidence>
<reference evidence="1 2" key="1">
    <citation type="submission" date="2018-06" db="EMBL/GenBank/DDBJ databases">
        <title>Extensive metabolic versatility and redundancy in microbially diverse, dynamic hydrothermal sediments.</title>
        <authorList>
            <person name="Dombrowski N."/>
            <person name="Teske A."/>
            <person name="Baker B.J."/>
        </authorList>
    </citation>
    <scope>NUCLEOTIDE SEQUENCE [LARGE SCALE GENOMIC DNA]</scope>
    <source>
        <strain evidence="1">B34_G17</strain>
    </source>
</reference>
<dbReference type="InterPro" id="IPR036390">
    <property type="entry name" value="WH_DNA-bd_sf"/>
</dbReference>
<sequence>MQLNCESKLPPSAKLVLHTLRSSGPLTQKSLIEKTGLSPRTVKNALKILRQCELIKEIPNFKDLRVKIYAFSNKTLEKSRAEAPMILSK</sequence>
<dbReference type="EMBL" id="QMQX01000153">
    <property type="protein sequence ID" value="RLE50828.1"/>
    <property type="molecule type" value="Genomic_DNA"/>
</dbReference>
<protein>
    <submittedName>
        <fullName evidence="1">ArsR family transcriptional regulator</fullName>
    </submittedName>
</protein>
<comment type="caution">
    <text evidence="1">The sequence shown here is derived from an EMBL/GenBank/DDBJ whole genome shotgun (WGS) entry which is preliminary data.</text>
</comment>
<dbReference type="SUPFAM" id="SSF46785">
    <property type="entry name" value="Winged helix' DNA-binding domain"/>
    <property type="match status" value="1"/>
</dbReference>
<dbReference type="Proteomes" id="UP000272051">
    <property type="component" value="Unassembled WGS sequence"/>
</dbReference>
<proteinExistence type="predicted"/>
<organism evidence="1 2">
    <name type="scientific">Thermoproteota archaeon</name>
    <dbReference type="NCBI Taxonomy" id="2056631"/>
    <lineage>
        <taxon>Archaea</taxon>
        <taxon>Thermoproteota</taxon>
    </lineage>
</organism>
<evidence type="ECO:0000313" key="1">
    <source>
        <dbReference type="EMBL" id="RLE50828.1"/>
    </source>
</evidence>
<gene>
    <name evidence="1" type="ORF">DRJ33_07035</name>
</gene>
<accession>A0A497EVY3</accession>